<dbReference type="Gene3D" id="3.60.120.10">
    <property type="entry name" value="Anthranilate synthase"/>
    <property type="match status" value="1"/>
</dbReference>
<dbReference type="STRING" id="90241.B0682_05310"/>
<proteinExistence type="predicted"/>
<accession>A0A1T0CF39</accession>
<protein>
    <recommendedName>
        <fullName evidence="1">Chorismate-utilising enzyme C-terminal domain-containing protein</fullName>
    </recommendedName>
</protein>
<dbReference type="Proteomes" id="UP000191094">
    <property type="component" value="Unassembled WGS sequence"/>
</dbReference>
<evidence type="ECO:0000313" key="2">
    <source>
        <dbReference type="EMBL" id="OOS20977.1"/>
    </source>
</evidence>
<gene>
    <name evidence="2" type="ORF">B0682_05310</name>
</gene>
<dbReference type="AlphaFoldDB" id="A0A1T0CF39"/>
<keyword evidence="3" id="KW-1185">Reference proteome</keyword>
<dbReference type="InterPro" id="IPR019999">
    <property type="entry name" value="Anth_synth_I-like"/>
</dbReference>
<dbReference type="GO" id="GO:0000162">
    <property type="term" value="P:L-tryptophan biosynthetic process"/>
    <property type="evidence" value="ECO:0007669"/>
    <property type="project" value="TreeGrafter"/>
</dbReference>
<dbReference type="PRINTS" id="PR00095">
    <property type="entry name" value="ANTSNTHASEI"/>
</dbReference>
<dbReference type="InterPro" id="IPR005801">
    <property type="entry name" value="ADC_synthase"/>
</dbReference>
<comment type="caution">
    <text evidence="2">The sequence shown here is derived from an EMBL/GenBank/DDBJ whole genome shotgun (WGS) entry which is preliminary data.</text>
</comment>
<name>A0A1T0CF39_9GAMM</name>
<evidence type="ECO:0000313" key="3">
    <source>
        <dbReference type="Proteomes" id="UP000191094"/>
    </source>
</evidence>
<dbReference type="RefSeq" id="WP_240494880.1">
    <property type="nucleotide sequence ID" value="NZ_MUYT01000006.1"/>
</dbReference>
<evidence type="ECO:0000259" key="1">
    <source>
        <dbReference type="Pfam" id="PF00425"/>
    </source>
</evidence>
<dbReference type="PANTHER" id="PTHR11236">
    <property type="entry name" value="AMINOBENZOATE/ANTHRANILATE SYNTHASE"/>
    <property type="match status" value="1"/>
</dbReference>
<dbReference type="InterPro" id="IPR015890">
    <property type="entry name" value="Chorismate_C"/>
</dbReference>
<dbReference type="Pfam" id="PF00425">
    <property type="entry name" value="Chorismate_bind"/>
    <property type="match status" value="1"/>
</dbReference>
<dbReference type="PANTHER" id="PTHR11236:SF50">
    <property type="entry name" value="AMINODEOXYCHORISMATE SYNTHASE COMPONENT 1"/>
    <property type="match status" value="1"/>
</dbReference>
<dbReference type="EMBL" id="MUYT01000006">
    <property type="protein sequence ID" value="OOS20977.1"/>
    <property type="molecule type" value="Genomic_DNA"/>
</dbReference>
<reference evidence="2 3" key="1">
    <citation type="submission" date="2017-02" db="EMBL/GenBank/DDBJ databases">
        <title>Draft genome sequence of Moraxella lincolnii CCUG 9405T type strain.</title>
        <authorList>
            <person name="Salva-Serra F."/>
            <person name="Engstrom-Jakobsson H."/>
            <person name="Thorell K."/>
            <person name="Jaen-Luchoro D."/>
            <person name="Gonzales-Siles L."/>
            <person name="Karlsson R."/>
            <person name="Yazdan S."/>
            <person name="Boulund F."/>
            <person name="Johnning A."/>
            <person name="Engstrand L."/>
            <person name="Kristiansson E."/>
            <person name="Moore E."/>
        </authorList>
    </citation>
    <scope>NUCLEOTIDE SEQUENCE [LARGE SCALE GENOMIC DNA]</scope>
    <source>
        <strain evidence="2 3">CCUG 9405</strain>
    </source>
</reference>
<dbReference type="SUPFAM" id="SSF56322">
    <property type="entry name" value="ADC synthase"/>
    <property type="match status" value="1"/>
</dbReference>
<feature type="domain" description="Chorismate-utilising enzyme C-terminal" evidence="1">
    <location>
        <begin position="312"/>
        <end position="590"/>
    </location>
</feature>
<dbReference type="GO" id="GO:0046820">
    <property type="term" value="F:4-amino-4-deoxychorismate synthase activity"/>
    <property type="evidence" value="ECO:0007669"/>
    <property type="project" value="TreeGrafter"/>
</dbReference>
<sequence>MLPTFLHSFECEFLSAFCAPKLLQRLMIYQRYHNLPITPIWLNHHTTDEASQQSHSVIGLLPMVSFLYERCDTLCAKAVLSKQISRQMQVFTKCVIHSHANIQTLKQWQSAKTVTFTQASDYHHYLLDNKINISQLSNRSINQQIIKFELSHDDAGYRQFADYLMAYCCHQDYVSINNTSNKINKPPNTGYHHGLMGFISYDASVIYLTNDFTEQSKQINQPQPLAYFGHYPLFLSVMTLKDGNNHPYYKWKLHAQNAWAVSLIDDVVQLLKDMLTLSTSILTTLSSHEQNMSKQSKQASPPPLILTPLWTKTDYQHAFDKVQAHLHAGDCYQINLTQCWQAKLPIKANGDLCQLVEYLPKLHGSTHAPFAGYLMLANTPSFNHDCKYFELLSCSPELFVQFQFTLDGLSPLKITTKPIKGTRPRGKTLAEDQALYNELLNSQKDLAENVMIVDLLRNDLGKYAQTGSVTVPKRFAIESFSNVHHMVSTITATLKQDVHPIWVLFDSLPAGSITGTPKKRSVELIHQLELMPRGAYCGTLGYLNFDGTGVFNVLIRTLQAKNDGTVQLWAGGGITVASDCELEWQECHDKVGNLLNILSN</sequence>
<organism evidence="2 3">
    <name type="scientific">Lwoffella lincolnii</name>
    <dbReference type="NCBI Taxonomy" id="90241"/>
    <lineage>
        <taxon>Bacteria</taxon>
        <taxon>Pseudomonadati</taxon>
        <taxon>Pseudomonadota</taxon>
        <taxon>Gammaproteobacteria</taxon>
        <taxon>Moraxellales</taxon>
        <taxon>Moraxellaceae</taxon>
        <taxon>Lwoffella</taxon>
    </lineage>
</organism>